<proteinExistence type="inferred from homology"/>
<dbReference type="AlphaFoldDB" id="A0AAN6PU33"/>
<keyword evidence="9" id="KW-1185">Reference proteome</keyword>
<dbReference type="GO" id="GO:0005737">
    <property type="term" value="C:cytoplasm"/>
    <property type="evidence" value="ECO:0007669"/>
    <property type="project" value="InterPro"/>
</dbReference>
<dbReference type="CDD" id="cd00412">
    <property type="entry name" value="pyrophosphatase"/>
    <property type="match status" value="1"/>
</dbReference>
<keyword evidence="6" id="KW-0460">Magnesium</keyword>
<keyword evidence="4" id="KW-0479">Metal-binding</keyword>
<comment type="caution">
    <text evidence="8">The sequence shown here is derived from an EMBL/GenBank/DDBJ whole genome shotgun (WGS) entry which is preliminary data.</text>
</comment>
<evidence type="ECO:0000256" key="3">
    <source>
        <dbReference type="ARBA" id="ARBA00012146"/>
    </source>
</evidence>
<evidence type="ECO:0000256" key="5">
    <source>
        <dbReference type="ARBA" id="ARBA00022801"/>
    </source>
</evidence>
<feature type="compositionally biased region" description="Basic and acidic residues" evidence="7">
    <location>
        <begin position="266"/>
        <end position="275"/>
    </location>
</feature>
<dbReference type="GO" id="GO:0004427">
    <property type="term" value="F:inorganic diphosphate phosphatase activity"/>
    <property type="evidence" value="ECO:0007669"/>
    <property type="project" value="UniProtKB-EC"/>
</dbReference>
<gene>
    <name evidence="8" type="ORF">N658DRAFT_527313</name>
</gene>
<name>A0AAN6PU33_9PEZI</name>
<dbReference type="EC" id="3.6.1.1" evidence="3"/>
<dbReference type="Gene3D" id="3.90.80.10">
    <property type="entry name" value="Inorganic pyrophosphatase"/>
    <property type="match status" value="1"/>
</dbReference>
<evidence type="ECO:0000313" key="9">
    <source>
        <dbReference type="Proteomes" id="UP001305647"/>
    </source>
</evidence>
<accession>A0AAN6PU33</accession>
<dbReference type="PANTHER" id="PTHR10286">
    <property type="entry name" value="INORGANIC PYROPHOSPHATASE"/>
    <property type="match status" value="1"/>
</dbReference>
<comment type="similarity">
    <text evidence="2">Belongs to the PPase family.</text>
</comment>
<keyword evidence="5" id="KW-0378">Hydrolase</keyword>
<evidence type="ECO:0000256" key="6">
    <source>
        <dbReference type="ARBA" id="ARBA00022842"/>
    </source>
</evidence>
<protein>
    <recommendedName>
        <fullName evidence="3">inorganic diphosphatase</fullName>
        <ecNumber evidence="3">3.6.1.1</ecNumber>
    </recommendedName>
</protein>
<sequence length="284" mass="31957">MELPSGKTNKSEYSVRRSSRPFTKDYRIYFERSHDKTPVSSFHDIPLYHDKDKGILNMVVEVPRWINAKFEINRNERLNPIHQDNLDQNPRFVKNLFPYKGYIWNYGALPQTWEDPHHTTPETHTRGDNDSLDACEIGRAVASPGDVKQVKPLGVLALLDQGKTDWKVLVVDVRDPLAARLDDVADVEEHLPGLLAASVDWWRLYRVPDGRGGNGFGFGGRWLDRGYANNAIGECEDAWKRLIAGKVSSGDISLANTTLKGTPGKIDPDKVHLPPDEVLSPAPI</sequence>
<evidence type="ECO:0000313" key="8">
    <source>
        <dbReference type="EMBL" id="KAK4097071.1"/>
    </source>
</evidence>
<reference evidence="8" key="2">
    <citation type="submission" date="2023-05" db="EMBL/GenBank/DDBJ databases">
        <authorList>
            <consortium name="Lawrence Berkeley National Laboratory"/>
            <person name="Steindorff A."/>
            <person name="Hensen N."/>
            <person name="Bonometti L."/>
            <person name="Westerberg I."/>
            <person name="Brannstrom I.O."/>
            <person name="Guillou S."/>
            <person name="Cros-Aarteil S."/>
            <person name="Calhoun S."/>
            <person name="Haridas S."/>
            <person name="Kuo A."/>
            <person name="Mondo S."/>
            <person name="Pangilinan J."/>
            <person name="Riley R."/>
            <person name="Labutti K."/>
            <person name="Andreopoulos B."/>
            <person name="Lipzen A."/>
            <person name="Chen C."/>
            <person name="Yanf M."/>
            <person name="Daum C."/>
            <person name="Ng V."/>
            <person name="Clum A."/>
            <person name="Ohm R."/>
            <person name="Martin F."/>
            <person name="Silar P."/>
            <person name="Natvig D."/>
            <person name="Lalanne C."/>
            <person name="Gautier V."/>
            <person name="Ament-Velasquez S.L."/>
            <person name="Kruys A."/>
            <person name="Hutchinson M.I."/>
            <person name="Powell A.J."/>
            <person name="Barry K."/>
            <person name="Miller A.N."/>
            <person name="Grigoriev I.V."/>
            <person name="Debuchy R."/>
            <person name="Gladieux P."/>
            <person name="Thoren M.H."/>
            <person name="Johannesson H."/>
        </authorList>
    </citation>
    <scope>NUCLEOTIDE SEQUENCE</scope>
    <source>
        <strain evidence="8">CBS 757.83</strain>
    </source>
</reference>
<dbReference type="EMBL" id="MU863686">
    <property type="protein sequence ID" value="KAK4097071.1"/>
    <property type="molecule type" value="Genomic_DNA"/>
</dbReference>
<evidence type="ECO:0000256" key="1">
    <source>
        <dbReference type="ARBA" id="ARBA00001946"/>
    </source>
</evidence>
<dbReference type="GO" id="GO:0006796">
    <property type="term" value="P:phosphate-containing compound metabolic process"/>
    <property type="evidence" value="ECO:0007669"/>
    <property type="project" value="InterPro"/>
</dbReference>
<reference evidence="8" key="1">
    <citation type="journal article" date="2023" name="Mol. Phylogenet. Evol.">
        <title>Genome-scale phylogeny and comparative genomics of the fungal order Sordariales.</title>
        <authorList>
            <person name="Hensen N."/>
            <person name="Bonometti L."/>
            <person name="Westerberg I."/>
            <person name="Brannstrom I.O."/>
            <person name="Guillou S."/>
            <person name="Cros-Aarteil S."/>
            <person name="Calhoun S."/>
            <person name="Haridas S."/>
            <person name="Kuo A."/>
            <person name="Mondo S."/>
            <person name="Pangilinan J."/>
            <person name="Riley R."/>
            <person name="LaButti K."/>
            <person name="Andreopoulos B."/>
            <person name="Lipzen A."/>
            <person name="Chen C."/>
            <person name="Yan M."/>
            <person name="Daum C."/>
            <person name="Ng V."/>
            <person name="Clum A."/>
            <person name="Steindorff A."/>
            <person name="Ohm R.A."/>
            <person name="Martin F."/>
            <person name="Silar P."/>
            <person name="Natvig D.O."/>
            <person name="Lalanne C."/>
            <person name="Gautier V."/>
            <person name="Ament-Velasquez S.L."/>
            <person name="Kruys A."/>
            <person name="Hutchinson M.I."/>
            <person name="Powell A.J."/>
            <person name="Barry K."/>
            <person name="Miller A.N."/>
            <person name="Grigoriev I.V."/>
            <person name="Debuchy R."/>
            <person name="Gladieux P."/>
            <person name="Hiltunen Thoren M."/>
            <person name="Johannesson H."/>
        </authorList>
    </citation>
    <scope>NUCLEOTIDE SEQUENCE</scope>
    <source>
        <strain evidence="8">CBS 757.83</strain>
    </source>
</reference>
<dbReference type="GO" id="GO:0000287">
    <property type="term" value="F:magnesium ion binding"/>
    <property type="evidence" value="ECO:0007669"/>
    <property type="project" value="InterPro"/>
</dbReference>
<comment type="cofactor">
    <cofactor evidence="1">
        <name>Mg(2+)</name>
        <dbReference type="ChEBI" id="CHEBI:18420"/>
    </cofactor>
</comment>
<dbReference type="InterPro" id="IPR008162">
    <property type="entry name" value="Pyrophosphatase"/>
</dbReference>
<organism evidence="8 9">
    <name type="scientific">Parathielavia hyrcaniae</name>
    <dbReference type="NCBI Taxonomy" id="113614"/>
    <lineage>
        <taxon>Eukaryota</taxon>
        <taxon>Fungi</taxon>
        <taxon>Dikarya</taxon>
        <taxon>Ascomycota</taxon>
        <taxon>Pezizomycotina</taxon>
        <taxon>Sordariomycetes</taxon>
        <taxon>Sordariomycetidae</taxon>
        <taxon>Sordariales</taxon>
        <taxon>Chaetomiaceae</taxon>
        <taxon>Parathielavia</taxon>
    </lineage>
</organism>
<dbReference type="InterPro" id="IPR036649">
    <property type="entry name" value="Pyrophosphatase_sf"/>
</dbReference>
<dbReference type="SUPFAM" id="SSF50324">
    <property type="entry name" value="Inorganic pyrophosphatase"/>
    <property type="match status" value="1"/>
</dbReference>
<dbReference type="Pfam" id="PF00719">
    <property type="entry name" value="Pyrophosphatase"/>
    <property type="match status" value="1"/>
</dbReference>
<feature type="region of interest" description="Disordered" evidence="7">
    <location>
        <begin position="263"/>
        <end position="284"/>
    </location>
</feature>
<evidence type="ECO:0000256" key="4">
    <source>
        <dbReference type="ARBA" id="ARBA00022723"/>
    </source>
</evidence>
<dbReference type="Proteomes" id="UP001305647">
    <property type="component" value="Unassembled WGS sequence"/>
</dbReference>
<evidence type="ECO:0000256" key="7">
    <source>
        <dbReference type="SAM" id="MobiDB-lite"/>
    </source>
</evidence>
<evidence type="ECO:0000256" key="2">
    <source>
        <dbReference type="ARBA" id="ARBA00006220"/>
    </source>
</evidence>